<dbReference type="GeneID" id="130467125"/>
<organism evidence="1 2">
    <name type="scientific">Spinacia oleracea</name>
    <name type="common">Spinach</name>
    <dbReference type="NCBI Taxonomy" id="3562"/>
    <lineage>
        <taxon>Eukaryota</taxon>
        <taxon>Viridiplantae</taxon>
        <taxon>Streptophyta</taxon>
        <taxon>Embryophyta</taxon>
        <taxon>Tracheophyta</taxon>
        <taxon>Spermatophyta</taxon>
        <taxon>Magnoliopsida</taxon>
        <taxon>eudicotyledons</taxon>
        <taxon>Gunneridae</taxon>
        <taxon>Pentapetalae</taxon>
        <taxon>Caryophyllales</taxon>
        <taxon>Chenopodiaceae</taxon>
        <taxon>Chenopodioideae</taxon>
        <taxon>Anserineae</taxon>
        <taxon>Spinacia</taxon>
    </lineage>
</organism>
<keyword evidence="1" id="KW-1185">Reference proteome</keyword>
<dbReference type="PANTHER" id="PTHR47718:SF13">
    <property type="entry name" value="OS09G0290500 PROTEIN"/>
    <property type="match status" value="1"/>
</dbReference>
<name>A0ABM3R7F5_SPIOL</name>
<dbReference type="PANTHER" id="PTHR47718">
    <property type="entry name" value="OS01G0519700 PROTEIN"/>
    <property type="match status" value="1"/>
</dbReference>
<protein>
    <recommendedName>
        <fullName evidence="3">Protein FAR1-RELATED SEQUENCE</fullName>
    </recommendedName>
</protein>
<evidence type="ECO:0000313" key="1">
    <source>
        <dbReference type="Proteomes" id="UP000813463"/>
    </source>
</evidence>
<sequence>MFEFRGILCRHIMKAMDVEDFQFIPEKYILNNWKKEVRAYENIRVSYYDPEESTRLAKAKELSQRHNYLKSLAMNNEVAYNLYTEATNTVRLKMEDAVNIRKTGDQGDTSINWWDPDARNVFGRRRLRPREYNERALTRDVEPVGDDVIKTLIDKRYAGRAKTSRVSIYDKGGSSKNKKSLTLAEIASNEELVRSTFGHIPTYRFRQENANNVNDPHLDLSYNGTILEDIPESSHVNLSEDISQAFDYETFEWRTRQGGMI</sequence>
<dbReference type="RefSeq" id="XP_056691552.1">
    <property type="nucleotide sequence ID" value="XM_056835574.1"/>
</dbReference>
<reference evidence="2" key="2">
    <citation type="submission" date="2025-08" db="UniProtKB">
        <authorList>
            <consortium name="RefSeq"/>
        </authorList>
    </citation>
    <scope>IDENTIFICATION</scope>
    <source>
        <tissue evidence="2">Leaf</tissue>
    </source>
</reference>
<reference evidence="1" key="1">
    <citation type="journal article" date="2021" name="Nat. Commun.">
        <title>Genomic analyses provide insights into spinach domestication and the genetic basis of agronomic traits.</title>
        <authorList>
            <person name="Cai X."/>
            <person name="Sun X."/>
            <person name="Xu C."/>
            <person name="Sun H."/>
            <person name="Wang X."/>
            <person name="Ge C."/>
            <person name="Zhang Z."/>
            <person name="Wang Q."/>
            <person name="Fei Z."/>
            <person name="Jiao C."/>
            <person name="Wang Q."/>
        </authorList>
    </citation>
    <scope>NUCLEOTIDE SEQUENCE [LARGE SCALE GENOMIC DNA]</scope>
    <source>
        <strain evidence="1">cv. Varoflay</strain>
    </source>
</reference>
<evidence type="ECO:0008006" key="3">
    <source>
        <dbReference type="Google" id="ProtNLM"/>
    </source>
</evidence>
<dbReference type="Proteomes" id="UP000813463">
    <property type="component" value="Chromosome 2"/>
</dbReference>
<proteinExistence type="predicted"/>
<gene>
    <name evidence="2" type="primary">LOC130467125</name>
</gene>
<accession>A0ABM3R7F5</accession>
<evidence type="ECO:0000313" key="2">
    <source>
        <dbReference type="RefSeq" id="XP_056691552.1"/>
    </source>
</evidence>